<gene>
    <name evidence="2" type="ORF">HERILL_LOCUS5422</name>
</gene>
<sequence>MPRNITSLVGKSAYLGCRVKNLGNKTVAWIRHRDLHILTVSTYTYTTDQRFQTTFHRDIDEWTLQIKWAQKRDAGMYECQVSTQPVKSFSVNLNIVDSISEDKSSHLQQYYNDDAFYMSSDRLYQGQDDEFSALYGPIQTVAVPTATILGGPDLYVDKGSTINLTCAIKFSPEPPLYIFWYHQDKVLSDDSTRGGISFIMSKGDGIKSILLIENADLTDSGKYSCYPSNTDIASIRVHVLNGERPEAMQTSTATSSLQAQTRSYKLLAFLSLIYSQLRMYYHLQGFYVTSTHGLFLHSIR</sequence>
<dbReference type="FunCoup" id="A0A7R8ULU1">
    <property type="interactions" value="17"/>
</dbReference>
<dbReference type="PANTHER" id="PTHR23279">
    <property type="entry name" value="DEFECTIVE PROBOSCIS EXTENSION RESPONSE DPR -RELATED"/>
    <property type="match status" value="1"/>
</dbReference>
<dbReference type="SMART" id="SM00409">
    <property type="entry name" value="IG"/>
    <property type="match status" value="2"/>
</dbReference>
<dbReference type="Gene3D" id="2.60.40.10">
    <property type="entry name" value="Immunoglobulins"/>
    <property type="match status" value="2"/>
</dbReference>
<evidence type="ECO:0000313" key="3">
    <source>
        <dbReference type="Proteomes" id="UP000594454"/>
    </source>
</evidence>
<dbReference type="InterPro" id="IPR003598">
    <property type="entry name" value="Ig_sub2"/>
</dbReference>
<evidence type="ECO:0000259" key="1">
    <source>
        <dbReference type="PROSITE" id="PS50835"/>
    </source>
</evidence>
<organism evidence="2 3">
    <name type="scientific">Hermetia illucens</name>
    <name type="common">Black soldier fly</name>
    <dbReference type="NCBI Taxonomy" id="343691"/>
    <lineage>
        <taxon>Eukaryota</taxon>
        <taxon>Metazoa</taxon>
        <taxon>Ecdysozoa</taxon>
        <taxon>Arthropoda</taxon>
        <taxon>Hexapoda</taxon>
        <taxon>Insecta</taxon>
        <taxon>Pterygota</taxon>
        <taxon>Neoptera</taxon>
        <taxon>Endopterygota</taxon>
        <taxon>Diptera</taxon>
        <taxon>Brachycera</taxon>
        <taxon>Stratiomyomorpha</taxon>
        <taxon>Stratiomyidae</taxon>
        <taxon>Hermetiinae</taxon>
        <taxon>Hermetia</taxon>
    </lineage>
</organism>
<dbReference type="InterPro" id="IPR036179">
    <property type="entry name" value="Ig-like_dom_sf"/>
</dbReference>
<dbReference type="Pfam" id="PF13927">
    <property type="entry name" value="Ig_3"/>
    <property type="match status" value="1"/>
</dbReference>
<name>A0A7R8ULU1_HERIL</name>
<dbReference type="InterPro" id="IPR013783">
    <property type="entry name" value="Ig-like_fold"/>
</dbReference>
<dbReference type="CDD" id="cd00096">
    <property type="entry name" value="Ig"/>
    <property type="match status" value="1"/>
</dbReference>
<dbReference type="InParanoid" id="A0A7R8ULU1"/>
<dbReference type="PROSITE" id="PS50835">
    <property type="entry name" value="IG_LIKE"/>
    <property type="match status" value="2"/>
</dbReference>
<dbReference type="FunFam" id="2.60.40.10:FF:000533">
    <property type="entry name" value="Uncharacterized protein, isoform A"/>
    <property type="match status" value="1"/>
</dbReference>
<dbReference type="InterPro" id="IPR007110">
    <property type="entry name" value="Ig-like_dom"/>
</dbReference>
<dbReference type="GO" id="GO:0050808">
    <property type="term" value="P:synapse organization"/>
    <property type="evidence" value="ECO:0007669"/>
    <property type="project" value="TreeGrafter"/>
</dbReference>
<feature type="domain" description="Ig-like" evidence="1">
    <location>
        <begin position="1"/>
        <end position="90"/>
    </location>
</feature>
<dbReference type="PANTHER" id="PTHR23279:SF46">
    <property type="entry name" value="DEFECTIVE PROBOSCIS EXTENSION RESPONSE 10, ISOFORM A-RELATED"/>
    <property type="match status" value="1"/>
</dbReference>
<dbReference type="GO" id="GO:0032589">
    <property type="term" value="C:neuron projection membrane"/>
    <property type="evidence" value="ECO:0007669"/>
    <property type="project" value="TreeGrafter"/>
</dbReference>
<dbReference type="Pfam" id="PF07679">
    <property type="entry name" value="I-set"/>
    <property type="match status" value="1"/>
</dbReference>
<dbReference type="InterPro" id="IPR013098">
    <property type="entry name" value="Ig_I-set"/>
</dbReference>
<evidence type="ECO:0000313" key="2">
    <source>
        <dbReference type="EMBL" id="CAD7082387.1"/>
    </source>
</evidence>
<dbReference type="Proteomes" id="UP000594454">
    <property type="component" value="Chromosome 2"/>
</dbReference>
<reference evidence="2 3" key="1">
    <citation type="submission" date="2020-11" db="EMBL/GenBank/DDBJ databases">
        <authorList>
            <person name="Wallbank WR R."/>
            <person name="Pardo Diaz C."/>
            <person name="Kozak K."/>
            <person name="Martin S."/>
            <person name="Jiggins C."/>
            <person name="Moest M."/>
            <person name="Warren A I."/>
            <person name="Generalovic N T."/>
            <person name="Byers J.R.P. K."/>
            <person name="Montejo-Kovacevich G."/>
            <person name="Yen C E."/>
        </authorList>
    </citation>
    <scope>NUCLEOTIDE SEQUENCE [LARGE SCALE GENOMIC DNA]</scope>
</reference>
<proteinExistence type="predicted"/>
<accession>A0A7R8ULU1</accession>
<dbReference type="EMBL" id="LR899010">
    <property type="protein sequence ID" value="CAD7082387.1"/>
    <property type="molecule type" value="Genomic_DNA"/>
</dbReference>
<dbReference type="SMART" id="SM00408">
    <property type="entry name" value="IGc2"/>
    <property type="match status" value="2"/>
</dbReference>
<protein>
    <recommendedName>
        <fullName evidence="1">Ig-like domain-containing protein</fullName>
    </recommendedName>
</protein>
<dbReference type="InterPro" id="IPR003599">
    <property type="entry name" value="Ig_sub"/>
</dbReference>
<dbReference type="OrthoDB" id="190835at2759"/>
<dbReference type="FunFam" id="2.60.40.10:FF:000129">
    <property type="entry name" value="CLUMA_CG018772, isoform A"/>
    <property type="match status" value="1"/>
</dbReference>
<keyword evidence="3" id="KW-1185">Reference proteome</keyword>
<feature type="domain" description="Ig-like" evidence="1">
    <location>
        <begin position="144"/>
        <end position="236"/>
    </location>
</feature>
<dbReference type="SUPFAM" id="SSF48726">
    <property type="entry name" value="Immunoglobulin"/>
    <property type="match status" value="2"/>
</dbReference>
<dbReference type="InterPro" id="IPR037448">
    <property type="entry name" value="Zig-8"/>
</dbReference>
<dbReference type="AlphaFoldDB" id="A0A7R8ULU1"/>